<name>A0A1B1S6W2_9BACT</name>
<keyword evidence="1" id="KW-0732">Signal</keyword>
<keyword evidence="3" id="KW-1185">Reference proteome</keyword>
<evidence type="ECO:0000256" key="1">
    <source>
        <dbReference type="SAM" id="SignalP"/>
    </source>
</evidence>
<dbReference type="STRING" id="1796646.A4V02_01505"/>
<dbReference type="Gene3D" id="2.40.160.10">
    <property type="entry name" value="Porin"/>
    <property type="match status" value="1"/>
</dbReference>
<evidence type="ECO:0000313" key="3">
    <source>
        <dbReference type="Proteomes" id="UP000186351"/>
    </source>
</evidence>
<dbReference type="InterPro" id="IPR023614">
    <property type="entry name" value="Porin_dom_sf"/>
</dbReference>
<evidence type="ECO:0000313" key="2">
    <source>
        <dbReference type="EMBL" id="ANU62540.1"/>
    </source>
</evidence>
<accession>A0A1Z2XEW1</accession>
<proteinExistence type="predicted"/>
<dbReference type="GeneID" id="65535512"/>
<dbReference type="Proteomes" id="UP000186351">
    <property type="component" value="Chromosome"/>
</dbReference>
<organism evidence="2 3">
    <name type="scientific">Muribaculum intestinale</name>
    <dbReference type="NCBI Taxonomy" id="1796646"/>
    <lineage>
        <taxon>Bacteria</taxon>
        <taxon>Pseudomonadati</taxon>
        <taxon>Bacteroidota</taxon>
        <taxon>Bacteroidia</taxon>
        <taxon>Bacteroidales</taxon>
        <taxon>Muribaculaceae</taxon>
        <taxon>Muribaculum</taxon>
    </lineage>
</organism>
<feature type="signal peptide" evidence="1">
    <location>
        <begin position="1"/>
        <end position="24"/>
    </location>
</feature>
<feature type="chain" id="PRO_5008529222" description="Porin" evidence="1">
    <location>
        <begin position="25"/>
        <end position="345"/>
    </location>
</feature>
<accession>A0A1B1S6W2</accession>
<evidence type="ECO:0008006" key="4">
    <source>
        <dbReference type="Google" id="ProtNLM"/>
    </source>
</evidence>
<dbReference type="KEGG" id="pary:A4V02_01505"/>
<dbReference type="EMBL" id="CP015402">
    <property type="protein sequence ID" value="ANU62540.1"/>
    <property type="molecule type" value="Genomic_DNA"/>
</dbReference>
<sequence>MDKVVARVLLLLSTISVTTIHTQAADQADTQEKSFDYIPKVHGTVRTRYEMATEDVMSRFQVRTARIAVSGNVAPFIDYFMQTDFNDRGSYTFLDAWGRVAITNDIRISMGQMRIPFSVDASRSPHQYYFANHSTVGKLVGQQRGVGGKIAVVLPGTGLTAEAGVFNTHSITRHKVWERTMDASCKARYTFGNMFVEGGFESVMPDSIRINQIDGAVHWGAGHWMIEGEYLYKHYTNNSFKPTHAWNVMADYSMPIRTNTFNRMSFQARYDGVTDNSQGTRDSAGELYITQPRHQRATVGATLSYIHPKVRADVRINYENYFYPSDTEVDIEDKNKLVLELVVRF</sequence>
<dbReference type="AlphaFoldDB" id="A0A1B1S6W2"/>
<dbReference type="OrthoDB" id="9807854at2"/>
<gene>
    <name evidence="2" type="ORF">A4V02_01505</name>
</gene>
<dbReference type="RefSeq" id="WP_068959937.1">
    <property type="nucleotide sequence ID" value="NZ_CAJTCT010000011.1"/>
</dbReference>
<reference evidence="3" key="1">
    <citation type="submission" date="2016-04" db="EMBL/GenBank/DDBJ databases">
        <title>Complete Genome Sequences of Twelve Strains of a Stable Defined Moderately Diverse Mouse Microbiota 2 (sDMDMm2).</title>
        <authorList>
            <person name="Uchimura Y."/>
            <person name="Wyss M."/>
            <person name="Brugiroux S."/>
            <person name="Limenitakis J.P."/>
            <person name="Stecher B."/>
            <person name="McCoy K.D."/>
            <person name="Macpherson A.J."/>
        </authorList>
    </citation>
    <scope>NUCLEOTIDE SEQUENCE [LARGE SCALE GENOMIC DNA]</scope>
    <source>
        <strain evidence="3">YL27</strain>
    </source>
</reference>
<protein>
    <recommendedName>
        <fullName evidence="4">Porin</fullName>
    </recommendedName>
</protein>